<dbReference type="PROSITE" id="PS50405">
    <property type="entry name" value="GST_CTER"/>
    <property type="match status" value="1"/>
</dbReference>
<accession>A0A0D2MDC8</accession>
<name>A0A0D2MDC8_9CHLO</name>
<feature type="domain" description="GST N-terminal" evidence="1">
    <location>
        <begin position="1"/>
        <end position="81"/>
    </location>
</feature>
<dbReference type="InterPro" id="IPR004045">
    <property type="entry name" value="Glutathione_S-Trfase_N"/>
</dbReference>
<dbReference type="SUPFAM" id="SSF52833">
    <property type="entry name" value="Thioredoxin-like"/>
    <property type="match status" value="1"/>
</dbReference>
<proteinExistence type="predicted"/>
<dbReference type="OrthoDB" id="4951845at2759"/>
<sequence>MVKVALRAKGLAWTALPAKPCAGGGDAAAAAGFGGRAPLGKIPALLIVEPRAGADSQDAEAVLYESEVINEWLDEAFPQPPLMPHHPLQRAKVRLVSRFHDLYLEPALRRLYPLVRPSPDAAAVSAAAAEFYSRLAQLEEILVRGGDGAESCAADDLPNGSGGAGAGGADGAGPAGATRHGGGYAVGGTLTLADCGYPALLHYADIIFPEIGLGPVDYARTPRVAAWRGVLLGDPHVQEVLGELAPAAQEWVDSKMGRL</sequence>
<dbReference type="GeneID" id="25742071"/>
<dbReference type="STRING" id="145388.A0A0D2MDC8"/>
<dbReference type="PANTHER" id="PTHR43968:SF6">
    <property type="entry name" value="GLUTATHIONE S-TRANSFERASE OMEGA"/>
    <property type="match status" value="1"/>
</dbReference>
<feature type="domain" description="GST C-terminal" evidence="2">
    <location>
        <begin position="86"/>
        <end position="259"/>
    </location>
</feature>
<keyword evidence="4" id="KW-1185">Reference proteome</keyword>
<dbReference type="GO" id="GO:0005737">
    <property type="term" value="C:cytoplasm"/>
    <property type="evidence" value="ECO:0007669"/>
    <property type="project" value="TreeGrafter"/>
</dbReference>
<dbReference type="InterPro" id="IPR010987">
    <property type="entry name" value="Glutathione-S-Trfase_C-like"/>
</dbReference>
<dbReference type="EMBL" id="KK102070">
    <property type="protein sequence ID" value="KIY98766.1"/>
    <property type="molecule type" value="Genomic_DNA"/>
</dbReference>
<dbReference type="Pfam" id="PF13417">
    <property type="entry name" value="GST_N_3"/>
    <property type="match status" value="1"/>
</dbReference>
<evidence type="ECO:0000259" key="2">
    <source>
        <dbReference type="PROSITE" id="PS50405"/>
    </source>
</evidence>
<dbReference type="InterPro" id="IPR036282">
    <property type="entry name" value="Glutathione-S-Trfase_C_sf"/>
</dbReference>
<dbReference type="Gene3D" id="3.40.30.10">
    <property type="entry name" value="Glutaredoxin"/>
    <property type="match status" value="1"/>
</dbReference>
<evidence type="ECO:0008006" key="5">
    <source>
        <dbReference type="Google" id="ProtNLM"/>
    </source>
</evidence>
<dbReference type="RefSeq" id="XP_013897786.1">
    <property type="nucleotide sequence ID" value="XM_014042332.1"/>
</dbReference>
<dbReference type="InterPro" id="IPR050983">
    <property type="entry name" value="GST_Omega/HSP26"/>
</dbReference>
<dbReference type="AlphaFoldDB" id="A0A0D2MDC8"/>
<organism evidence="3 4">
    <name type="scientific">Monoraphidium neglectum</name>
    <dbReference type="NCBI Taxonomy" id="145388"/>
    <lineage>
        <taxon>Eukaryota</taxon>
        <taxon>Viridiplantae</taxon>
        <taxon>Chlorophyta</taxon>
        <taxon>core chlorophytes</taxon>
        <taxon>Chlorophyceae</taxon>
        <taxon>CS clade</taxon>
        <taxon>Sphaeropleales</taxon>
        <taxon>Selenastraceae</taxon>
        <taxon>Monoraphidium</taxon>
    </lineage>
</organism>
<dbReference type="SUPFAM" id="SSF47616">
    <property type="entry name" value="GST C-terminal domain-like"/>
    <property type="match status" value="1"/>
</dbReference>
<dbReference type="Proteomes" id="UP000054498">
    <property type="component" value="Unassembled WGS sequence"/>
</dbReference>
<dbReference type="PROSITE" id="PS50404">
    <property type="entry name" value="GST_NTER"/>
    <property type="match status" value="1"/>
</dbReference>
<evidence type="ECO:0000259" key="1">
    <source>
        <dbReference type="PROSITE" id="PS50404"/>
    </source>
</evidence>
<dbReference type="InterPro" id="IPR036249">
    <property type="entry name" value="Thioredoxin-like_sf"/>
</dbReference>
<dbReference type="Gene3D" id="1.20.1050.10">
    <property type="match status" value="1"/>
</dbReference>
<evidence type="ECO:0000313" key="4">
    <source>
        <dbReference type="Proteomes" id="UP000054498"/>
    </source>
</evidence>
<evidence type="ECO:0000313" key="3">
    <source>
        <dbReference type="EMBL" id="KIY98766.1"/>
    </source>
</evidence>
<protein>
    <recommendedName>
        <fullName evidence="5">Glutathione S-transferase</fullName>
    </recommendedName>
</protein>
<dbReference type="KEGG" id="mng:MNEG_9196"/>
<reference evidence="3 4" key="1">
    <citation type="journal article" date="2013" name="BMC Genomics">
        <title>Reconstruction of the lipid metabolism for the microalga Monoraphidium neglectum from its genome sequence reveals characteristics suitable for biofuel production.</title>
        <authorList>
            <person name="Bogen C."/>
            <person name="Al-Dilaimi A."/>
            <person name="Albersmeier A."/>
            <person name="Wichmann J."/>
            <person name="Grundmann M."/>
            <person name="Rupp O."/>
            <person name="Lauersen K.J."/>
            <person name="Blifernez-Klassen O."/>
            <person name="Kalinowski J."/>
            <person name="Goesmann A."/>
            <person name="Mussgnug J.H."/>
            <person name="Kruse O."/>
        </authorList>
    </citation>
    <scope>NUCLEOTIDE SEQUENCE [LARGE SCALE GENOMIC DNA]</scope>
    <source>
        <strain evidence="3 4">SAG 48.87</strain>
    </source>
</reference>
<gene>
    <name evidence="3" type="ORF">MNEG_9196</name>
</gene>
<dbReference type="PANTHER" id="PTHR43968">
    <property type="match status" value="1"/>
</dbReference>